<name>A0A1Y3ETS7_9BILA</name>
<gene>
    <name evidence="1" type="ORF">D917_06378</name>
</gene>
<evidence type="ECO:0000313" key="1">
    <source>
        <dbReference type="EMBL" id="OUC48170.1"/>
    </source>
</evidence>
<evidence type="ECO:0000313" key="2">
    <source>
        <dbReference type="Proteomes" id="UP000243006"/>
    </source>
</evidence>
<dbReference type="AlphaFoldDB" id="A0A1Y3ETS7"/>
<protein>
    <submittedName>
        <fullName evidence="1">Uncharacterized protein</fullName>
    </submittedName>
</protein>
<proteinExistence type="predicted"/>
<dbReference type="Proteomes" id="UP000243006">
    <property type="component" value="Unassembled WGS sequence"/>
</dbReference>
<sequence length="26" mass="3022">MLRLLIVGQVSNNGDFWLLNTYNKLV</sequence>
<organism evidence="1 2">
    <name type="scientific">Trichinella nativa</name>
    <dbReference type="NCBI Taxonomy" id="6335"/>
    <lineage>
        <taxon>Eukaryota</taxon>
        <taxon>Metazoa</taxon>
        <taxon>Ecdysozoa</taxon>
        <taxon>Nematoda</taxon>
        <taxon>Enoplea</taxon>
        <taxon>Dorylaimia</taxon>
        <taxon>Trichinellida</taxon>
        <taxon>Trichinellidae</taxon>
        <taxon>Trichinella</taxon>
    </lineage>
</organism>
<comment type="caution">
    <text evidence="1">The sequence shown here is derived from an EMBL/GenBank/DDBJ whole genome shotgun (WGS) entry which is preliminary data.</text>
</comment>
<dbReference type="EMBL" id="LVZM01003028">
    <property type="protein sequence ID" value="OUC48170.1"/>
    <property type="molecule type" value="Genomic_DNA"/>
</dbReference>
<reference evidence="1 2" key="1">
    <citation type="submission" date="2015-04" db="EMBL/GenBank/DDBJ databases">
        <title>Draft genome of the roundworm Trichinella nativa.</title>
        <authorList>
            <person name="Mitreva M."/>
        </authorList>
    </citation>
    <scope>NUCLEOTIDE SEQUENCE [LARGE SCALE GENOMIC DNA]</scope>
    <source>
        <strain evidence="1 2">ISS45</strain>
    </source>
</reference>
<accession>A0A1Y3ETS7</accession>